<dbReference type="Pfam" id="PF03205">
    <property type="entry name" value="MobB"/>
    <property type="match status" value="1"/>
</dbReference>
<reference evidence="2" key="1">
    <citation type="journal article" date="2020" name="mSystems">
        <title>Genome- and Community-Level Interaction Insights into Carbon Utilization and Element Cycling Functions of Hydrothermarchaeota in Hydrothermal Sediment.</title>
        <authorList>
            <person name="Zhou Z."/>
            <person name="Liu Y."/>
            <person name="Xu W."/>
            <person name="Pan J."/>
            <person name="Luo Z.H."/>
            <person name="Li M."/>
        </authorList>
    </citation>
    <scope>NUCLEOTIDE SEQUENCE [LARGE SCALE GENOMIC DNA]</scope>
    <source>
        <strain evidence="2">SpSt-477</strain>
    </source>
</reference>
<name>A0A7C4MLW8_9BACT</name>
<evidence type="ECO:0000259" key="1">
    <source>
        <dbReference type="Pfam" id="PF03205"/>
    </source>
</evidence>
<dbReference type="EMBL" id="DSUH01000056">
    <property type="protein sequence ID" value="HGU31721.1"/>
    <property type="molecule type" value="Genomic_DNA"/>
</dbReference>
<organism evidence="2">
    <name type="scientific">Desulfatirhabdium butyrativorans</name>
    <dbReference type="NCBI Taxonomy" id="340467"/>
    <lineage>
        <taxon>Bacteria</taxon>
        <taxon>Pseudomonadati</taxon>
        <taxon>Thermodesulfobacteriota</taxon>
        <taxon>Desulfobacteria</taxon>
        <taxon>Desulfobacterales</taxon>
        <taxon>Desulfatirhabdiaceae</taxon>
        <taxon>Desulfatirhabdium</taxon>
    </lineage>
</organism>
<dbReference type="PANTHER" id="PTHR40072">
    <property type="entry name" value="MOLYBDOPTERIN-GUANINE DINUCLEOTIDE BIOSYNTHESIS ADAPTER PROTEIN-RELATED"/>
    <property type="match status" value="1"/>
</dbReference>
<dbReference type="NCBIfam" id="TIGR00176">
    <property type="entry name" value="mobB"/>
    <property type="match status" value="1"/>
</dbReference>
<gene>
    <name evidence="2" type="primary">mobB</name>
    <name evidence="2" type="ORF">ENS29_02565</name>
</gene>
<proteinExistence type="predicted"/>
<dbReference type="GO" id="GO:0006777">
    <property type="term" value="P:Mo-molybdopterin cofactor biosynthetic process"/>
    <property type="evidence" value="ECO:0007669"/>
    <property type="project" value="InterPro"/>
</dbReference>
<dbReference type="InterPro" id="IPR052539">
    <property type="entry name" value="MGD_biosynthesis_adapter"/>
</dbReference>
<accession>A0A7C4MLW8</accession>
<dbReference type="Gene3D" id="3.40.50.300">
    <property type="entry name" value="P-loop containing nucleotide triphosphate hydrolases"/>
    <property type="match status" value="1"/>
</dbReference>
<dbReference type="InterPro" id="IPR027417">
    <property type="entry name" value="P-loop_NTPase"/>
</dbReference>
<sequence>MGKIIGFVGSSESGKTTLIEKLVPQLKRRGHRVATVKHAGHGFDMDREGKDTWRYKQSGADAVVVSAPGEMVISRQGVPDRLHAILPHLDGIDIVLVEGFKKEPIPKIEVFRAAVAEAPLCLSDPLLIAIVTDDAIDVELPKIALDDIERLIQLIENLPEGWPAATP</sequence>
<dbReference type="CDD" id="cd03116">
    <property type="entry name" value="MobB"/>
    <property type="match status" value="1"/>
</dbReference>
<feature type="domain" description="Molybdopterin-guanine dinucleotide biosynthesis protein B (MobB)" evidence="1">
    <location>
        <begin position="4"/>
        <end position="133"/>
    </location>
</feature>
<dbReference type="PANTHER" id="PTHR40072:SF1">
    <property type="entry name" value="MOLYBDOPTERIN-GUANINE DINUCLEOTIDE BIOSYNTHESIS ADAPTER PROTEIN"/>
    <property type="match status" value="1"/>
</dbReference>
<comment type="caution">
    <text evidence="2">The sequence shown here is derived from an EMBL/GenBank/DDBJ whole genome shotgun (WGS) entry which is preliminary data.</text>
</comment>
<dbReference type="InterPro" id="IPR004435">
    <property type="entry name" value="MobB_dom"/>
</dbReference>
<evidence type="ECO:0000313" key="2">
    <source>
        <dbReference type="EMBL" id="HGU31721.1"/>
    </source>
</evidence>
<dbReference type="SUPFAM" id="SSF52540">
    <property type="entry name" value="P-loop containing nucleoside triphosphate hydrolases"/>
    <property type="match status" value="1"/>
</dbReference>
<dbReference type="GO" id="GO:0005525">
    <property type="term" value="F:GTP binding"/>
    <property type="evidence" value="ECO:0007669"/>
    <property type="project" value="InterPro"/>
</dbReference>
<protein>
    <submittedName>
        <fullName evidence="2">Molybdopterin-guanine dinucleotide biosynthesis protein B</fullName>
    </submittedName>
</protein>
<dbReference type="AlphaFoldDB" id="A0A7C4MLW8"/>